<dbReference type="AlphaFoldDB" id="A0A329BFI6"/>
<dbReference type="InterPro" id="IPR046342">
    <property type="entry name" value="CBS_dom_sf"/>
</dbReference>
<comment type="caution">
    <text evidence="4">The sequence shown here is derived from an EMBL/GenBank/DDBJ whole genome shotgun (WGS) entry which is preliminary data.</text>
</comment>
<accession>A0A329BFI6</accession>
<dbReference type="Pfam" id="PF04972">
    <property type="entry name" value="BON"/>
    <property type="match status" value="1"/>
</dbReference>
<organism evidence="4 5">
    <name type="scientific">Paraburkholderia bryophila</name>
    <dbReference type="NCBI Taxonomy" id="420952"/>
    <lineage>
        <taxon>Bacteria</taxon>
        <taxon>Pseudomonadati</taxon>
        <taxon>Pseudomonadota</taxon>
        <taxon>Betaproteobacteria</taxon>
        <taxon>Burkholderiales</taxon>
        <taxon>Burkholderiaceae</taxon>
        <taxon>Paraburkholderia</taxon>
    </lineage>
</organism>
<dbReference type="Proteomes" id="UP000248918">
    <property type="component" value="Unassembled WGS sequence"/>
</dbReference>
<evidence type="ECO:0000256" key="1">
    <source>
        <dbReference type="ARBA" id="ARBA00023122"/>
    </source>
</evidence>
<dbReference type="PANTHER" id="PTHR43080:SF26">
    <property type="entry name" value="REGULATORY PROTEIN"/>
    <property type="match status" value="1"/>
</dbReference>
<keyword evidence="1 2" id="KW-0129">CBS domain</keyword>
<dbReference type="Gene3D" id="3.10.580.10">
    <property type="entry name" value="CBS-domain"/>
    <property type="match status" value="1"/>
</dbReference>
<dbReference type="Pfam" id="PF00571">
    <property type="entry name" value="CBS"/>
    <property type="match status" value="2"/>
</dbReference>
<proteinExistence type="predicted"/>
<evidence type="ECO:0000313" key="4">
    <source>
        <dbReference type="EMBL" id="RAS21089.1"/>
    </source>
</evidence>
<protein>
    <submittedName>
        <fullName evidence="4">BON domain-containing protein</fullName>
    </submittedName>
</protein>
<dbReference type="InterPro" id="IPR000644">
    <property type="entry name" value="CBS_dom"/>
</dbReference>
<dbReference type="OrthoDB" id="9790355at2"/>
<feature type="domain" description="CBS" evidence="3">
    <location>
        <begin position="94"/>
        <end position="154"/>
    </location>
</feature>
<dbReference type="InterPro" id="IPR051257">
    <property type="entry name" value="Diverse_CBS-Domain"/>
</dbReference>
<dbReference type="CDD" id="cd04586">
    <property type="entry name" value="CBS_pair_BON_assoc"/>
    <property type="match status" value="1"/>
</dbReference>
<dbReference type="RefSeq" id="WP_111934957.1">
    <property type="nucleotide sequence ID" value="NZ_CADFFP010000032.1"/>
</dbReference>
<dbReference type="PIRSF" id="PIRSF036990">
    <property type="entry name" value="UCP036990_CBS_BON"/>
    <property type="match status" value="1"/>
</dbReference>
<gene>
    <name evidence="4" type="ORF">BX591_13149</name>
</gene>
<feature type="domain" description="CBS" evidence="3">
    <location>
        <begin position="7"/>
        <end position="63"/>
    </location>
</feature>
<name>A0A329BFI6_9BURK</name>
<evidence type="ECO:0000256" key="2">
    <source>
        <dbReference type="PROSITE-ProRule" id="PRU00703"/>
    </source>
</evidence>
<dbReference type="PANTHER" id="PTHR43080">
    <property type="entry name" value="CBS DOMAIN-CONTAINING PROTEIN CBSX3, MITOCHONDRIAL"/>
    <property type="match status" value="1"/>
</dbReference>
<reference evidence="4 5" key="1">
    <citation type="submission" date="2018-06" db="EMBL/GenBank/DDBJ databases">
        <title>Genomic Encyclopedia of Type Strains, Phase III (KMG-III): the genomes of soil and plant-associated and newly described type strains.</title>
        <authorList>
            <person name="Whitman W."/>
        </authorList>
    </citation>
    <scope>NUCLEOTIDE SEQUENCE [LARGE SCALE GENOMIC DNA]</scope>
    <source>
        <strain evidence="4 5">LMG 23644</strain>
    </source>
</reference>
<dbReference type="SMART" id="SM00116">
    <property type="entry name" value="CBS"/>
    <property type="match status" value="2"/>
</dbReference>
<dbReference type="EMBL" id="QLTK01000031">
    <property type="protein sequence ID" value="RAS21089.1"/>
    <property type="molecule type" value="Genomic_DNA"/>
</dbReference>
<evidence type="ECO:0000313" key="5">
    <source>
        <dbReference type="Proteomes" id="UP000248918"/>
    </source>
</evidence>
<dbReference type="PROSITE" id="PS51371">
    <property type="entry name" value="CBS"/>
    <property type="match status" value="2"/>
</dbReference>
<evidence type="ECO:0000259" key="3">
    <source>
        <dbReference type="PROSITE" id="PS51371"/>
    </source>
</evidence>
<dbReference type="InterPro" id="IPR007055">
    <property type="entry name" value="BON_dom"/>
</dbReference>
<dbReference type="InterPro" id="IPR017080">
    <property type="entry name" value="UCP036990_CBS_BON"/>
</dbReference>
<dbReference type="SUPFAM" id="SSF54631">
    <property type="entry name" value="CBS-domain pair"/>
    <property type="match status" value="1"/>
</dbReference>
<sequence>MRAADVMTTSVIAVKPDMTVREVARIFVERKISGAPVVDAAGRLIGMVSEGDLIHRVEIGTEQRRRSSWLKLFSTNDDARGYVKSHALHVRDIMSTPVVSVDEDTPLGEIANLLETRRIKRVPVTKGGQLTGIVSRANLVQALASLPEEPAPDTVFSDREIRAMLLGELAGHTWAFAGRNVVVTDGVIHLWGAFHSMEAVEAVRVAAEGIPGVKRVEDHTEPYPVLPGI</sequence>